<dbReference type="GO" id="GO:0061603">
    <property type="term" value="F:molybdenum cofactor guanylyltransferase activity"/>
    <property type="evidence" value="ECO:0007669"/>
    <property type="project" value="UniProtKB-EC"/>
</dbReference>
<dbReference type="PANTHER" id="PTHR19136">
    <property type="entry name" value="MOLYBDENUM COFACTOR GUANYLYLTRANSFERASE"/>
    <property type="match status" value="1"/>
</dbReference>
<evidence type="ECO:0000256" key="7">
    <source>
        <dbReference type="ARBA" id="ARBA00023150"/>
    </source>
</evidence>
<evidence type="ECO:0000256" key="6">
    <source>
        <dbReference type="ARBA" id="ARBA00023134"/>
    </source>
</evidence>
<dbReference type="GO" id="GO:0005737">
    <property type="term" value="C:cytoplasm"/>
    <property type="evidence" value="ECO:0007669"/>
    <property type="project" value="UniProtKB-SubCell"/>
</dbReference>
<dbReference type="CDD" id="cd02503">
    <property type="entry name" value="MobA"/>
    <property type="match status" value="1"/>
</dbReference>
<comment type="subcellular location">
    <subcellularLocation>
        <location evidence="8">Cytoplasm</location>
    </subcellularLocation>
</comment>
<comment type="caution">
    <text evidence="8">Lacks conserved residue(s) required for the propagation of feature annotation.</text>
</comment>
<keyword evidence="10" id="KW-0548">Nucleotidyltransferase</keyword>
<feature type="binding site" evidence="8">
    <location>
        <position position="98"/>
    </location>
    <ligand>
        <name>GTP</name>
        <dbReference type="ChEBI" id="CHEBI:37565"/>
    </ligand>
</feature>
<dbReference type="AlphaFoldDB" id="A0A425Y086"/>
<evidence type="ECO:0000256" key="2">
    <source>
        <dbReference type="ARBA" id="ARBA00022679"/>
    </source>
</evidence>
<dbReference type="InterPro" id="IPR013482">
    <property type="entry name" value="Molybde_CF_guanTrfase"/>
</dbReference>
<dbReference type="SUPFAM" id="SSF53448">
    <property type="entry name" value="Nucleotide-diphospho-sugar transferases"/>
    <property type="match status" value="1"/>
</dbReference>
<feature type="domain" description="MobA-like NTP transferase" evidence="9">
    <location>
        <begin position="10"/>
        <end position="152"/>
    </location>
</feature>
<name>A0A425Y086_9BACT</name>
<dbReference type="InterPro" id="IPR029044">
    <property type="entry name" value="Nucleotide-diphossugar_trans"/>
</dbReference>
<dbReference type="OrthoDB" id="9788394at2"/>
<dbReference type="HAMAP" id="MF_00316">
    <property type="entry name" value="MobA"/>
    <property type="match status" value="1"/>
</dbReference>
<keyword evidence="1 8" id="KW-0963">Cytoplasm</keyword>
<keyword evidence="5 8" id="KW-0460">Magnesium</keyword>
<dbReference type="EC" id="2.7.7.77" evidence="8"/>
<dbReference type="PANTHER" id="PTHR19136:SF81">
    <property type="entry name" value="MOLYBDENUM COFACTOR GUANYLYLTRANSFERASE"/>
    <property type="match status" value="1"/>
</dbReference>
<evidence type="ECO:0000256" key="3">
    <source>
        <dbReference type="ARBA" id="ARBA00022723"/>
    </source>
</evidence>
<keyword evidence="2 8" id="KW-0808">Transferase</keyword>
<dbReference type="Proteomes" id="UP000285794">
    <property type="component" value="Unassembled WGS sequence"/>
</dbReference>
<dbReference type="RefSeq" id="WP_125030973.1">
    <property type="nucleotide sequence ID" value="NZ_JAPXVP010000009.1"/>
</dbReference>
<evidence type="ECO:0000313" key="10">
    <source>
        <dbReference type="EMBL" id="RRG20974.1"/>
    </source>
</evidence>
<feature type="binding site" evidence="8">
    <location>
        <begin position="13"/>
        <end position="15"/>
    </location>
    <ligand>
        <name>GTP</name>
        <dbReference type="ChEBI" id="CHEBI:37565"/>
    </ligand>
</feature>
<keyword evidence="4 8" id="KW-0547">Nucleotide-binding</keyword>
<evidence type="ECO:0000256" key="1">
    <source>
        <dbReference type="ARBA" id="ARBA00022490"/>
    </source>
</evidence>
<comment type="domain">
    <text evidence="8">The N-terminal domain determines nucleotide recognition and specific binding, while the C-terminal domain determines the specific binding to the target protein.</text>
</comment>
<comment type="similarity">
    <text evidence="8">Belongs to the MobA family.</text>
</comment>
<feature type="binding site" evidence="8">
    <location>
        <position position="25"/>
    </location>
    <ligand>
        <name>GTP</name>
        <dbReference type="ChEBI" id="CHEBI:37565"/>
    </ligand>
</feature>
<dbReference type="Gene3D" id="3.90.550.10">
    <property type="entry name" value="Spore Coat Polysaccharide Biosynthesis Protein SpsA, Chain A"/>
    <property type="match status" value="1"/>
</dbReference>
<evidence type="ECO:0000313" key="11">
    <source>
        <dbReference type="Proteomes" id="UP000285794"/>
    </source>
</evidence>
<comment type="function">
    <text evidence="8">Transfers a GMP moiety from GTP to Mo-molybdopterin (Mo-MPT) cofactor (Moco or molybdenum cofactor) to form Mo-molybdopterin guanine dinucleotide (Mo-MGD) cofactor.</text>
</comment>
<organism evidence="10 11">
    <name type="scientific">Ancylomarina euxinus</name>
    <dbReference type="NCBI Taxonomy" id="2283627"/>
    <lineage>
        <taxon>Bacteria</taxon>
        <taxon>Pseudomonadati</taxon>
        <taxon>Bacteroidota</taxon>
        <taxon>Bacteroidia</taxon>
        <taxon>Marinilabiliales</taxon>
        <taxon>Marinifilaceae</taxon>
        <taxon>Ancylomarina</taxon>
    </lineage>
</organism>
<keyword evidence="6 8" id="KW-0342">GTP-binding</keyword>
<dbReference type="EMBL" id="QQWG01000010">
    <property type="protein sequence ID" value="RRG20974.1"/>
    <property type="molecule type" value="Genomic_DNA"/>
</dbReference>
<keyword evidence="11" id="KW-1185">Reference proteome</keyword>
<dbReference type="GO" id="GO:0005525">
    <property type="term" value="F:GTP binding"/>
    <property type="evidence" value="ECO:0007669"/>
    <property type="project" value="UniProtKB-UniRule"/>
</dbReference>
<dbReference type="InterPro" id="IPR025877">
    <property type="entry name" value="MobA-like_NTP_Trfase"/>
</dbReference>
<protein>
    <recommendedName>
        <fullName evidence="8">Probable molybdenum cofactor guanylyltransferase</fullName>
        <shortName evidence="8">MoCo guanylyltransferase</shortName>
        <ecNumber evidence="8">2.7.7.77</ecNumber>
    </recommendedName>
    <alternativeName>
        <fullName evidence="8">GTP:molybdopterin guanylyltransferase</fullName>
    </alternativeName>
    <alternativeName>
        <fullName evidence="8">Mo-MPT guanylyltransferase</fullName>
    </alternativeName>
    <alternativeName>
        <fullName evidence="8">Molybdopterin guanylyltransferase</fullName>
    </alternativeName>
    <alternativeName>
        <fullName evidence="8">Molybdopterin-guanine dinucleotide synthase</fullName>
        <shortName evidence="8">MGD synthase</shortName>
    </alternativeName>
</protein>
<reference evidence="10 11" key="1">
    <citation type="submission" date="2018-07" db="EMBL/GenBank/DDBJ databases">
        <title>Draft genome sequence of Ancylomarina sp. M1P.</title>
        <authorList>
            <person name="Yadav S."/>
            <person name="Villanueva L."/>
            <person name="Damste J.S.S."/>
        </authorList>
    </citation>
    <scope>NUCLEOTIDE SEQUENCE [LARGE SCALE GENOMIC DNA]</scope>
    <source>
        <strain evidence="10 11">M1P</strain>
    </source>
</reference>
<dbReference type="GO" id="GO:0006777">
    <property type="term" value="P:Mo-molybdopterin cofactor biosynthetic process"/>
    <property type="evidence" value="ECO:0007669"/>
    <property type="project" value="UniProtKB-KW"/>
</dbReference>
<evidence type="ECO:0000256" key="8">
    <source>
        <dbReference type="HAMAP-Rule" id="MF_00316"/>
    </source>
</evidence>
<keyword evidence="3 8" id="KW-0479">Metal-binding</keyword>
<keyword evidence="7 8" id="KW-0501">Molybdenum cofactor biosynthesis</keyword>
<evidence type="ECO:0000256" key="5">
    <source>
        <dbReference type="ARBA" id="ARBA00022842"/>
    </source>
</evidence>
<feature type="binding site" evidence="8">
    <location>
        <position position="69"/>
    </location>
    <ligand>
        <name>GTP</name>
        <dbReference type="ChEBI" id="CHEBI:37565"/>
    </ligand>
</feature>
<evidence type="ECO:0000256" key="4">
    <source>
        <dbReference type="ARBA" id="ARBA00022741"/>
    </source>
</evidence>
<comment type="caution">
    <text evidence="10">The sequence shown here is derived from an EMBL/GenBank/DDBJ whole genome shotgun (WGS) entry which is preliminary data.</text>
</comment>
<feature type="binding site" evidence="8">
    <location>
        <position position="98"/>
    </location>
    <ligand>
        <name>Mg(2+)</name>
        <dbReference type="ChEBI" id="CHEBI:18420"/>
    </ligand>
</feature>
<comment type="cofactor">
    <cofactor evidence="8">
        <name>Mg(2+)</name>
        <dbReference type="ChEBI" id="CHEBI:18420"/>
    </cofactor>
</comment>
<comment type="catalytic activity">
    <reaction evidence="8">
        <text>Mo-molybdopterin + GTP + H(+) = Mo-molybdopterin guanine dinucleotide + diphosphate</text>
        <dbReference type="Rhea" id="RHEA:34243"/>
        <dbReference type="ChEBI" id="CHEBI:15378"/>
        <dbReference type="ChEBI" id="CHEBI:33019"/>
        <dbReference type="ChEBI" id="CHEBI:37565"/>
        <dbReference type="ChEBI" id="CHEBI:71302"/>
        <dbReference type="ChEBI" id="CHEBI:71310"/>
        <dbReference type="EC" id="2.7.7.77"/>
    </reaction>
</comment>
<dbReference type="Pfam" id="PF12804">
    <property type="entry name" value="NTP_transf_3"/>
    <property type="match status" value="1"/>
</dbReference>
<accession>A0A425Y086</accession>
<sequence>MLKKETKIVGIVLSGGKSSRMGQEKGLVKYQGKALIEYAIETLKPLCHEMVISTANDDYSYLGLPMIADEIPDCGPIGGISTCMKAIEADIYLVISCDVPHVPTQLFVDLLAELNGNAIIPIDETGRKQPLVACYASSASAYFHEALETGHLKMMSLLSKIHPLYIEPSIDLDYYKQNLFSNLNSMGDISD</sequence>
<dbReference type="GO" id="GO:0046872">
    <property type="term" value="F:metal ion binding"/>
    <property type="evidence" value="ECO:0007669"/>
    <property type="project" value="UniProtKB-KW"/>
</dbReference>
<gene>
    <name evidence="8" type="primary">mobA</name>
    <name evidence="10" type="ORF">DWB61_11170</name>
</gene>
<proteinExistence type="inferred from homology"/>
<evidence type="ECO:0000259" key="9">
    <source>
        <dbReference type="Pfam" id="PF12804"/>
    </source>
</evidence>